<evidence type="ECO:0000259" key="5">
    <source>
        <dbReference type="Pfam" id="PF13442"/>
    </source>
</evidence>
<evidence type="ECO:0000256" key="3">
    <source>
        <dbReference type="ARBA" id="ARBA00023004"/>
    </source>
</evidence>
<feature type="chain" id="PRO_5045448087" evidence="4">
    <location>
        <begin position="28"/>
        <end position="151"/>
    </location>
</feature>
<keyword evidence="3" id="KW-0408">Iron</keyword>
<evidence type="ECO:0000256" key="1">
    <source>
        <dbReference type="ARBA" id="ARBA00022617"/>
    </source>
</evidence>
<dbReference type="InterPro" id="IPR036909">
    <property type="entry name" value="Cyt_c-like_dom_sf"/>
</dbReference>
<dbReference type="NCBIfam" id="TIGR04494">
    <property type="entry name" value="c550_PedF"/>
    <property type="match status" value="1"/>
</dbReference>
<dbReference type="Gene3D" id="1.10.760.10">
    <property type="entry name" value="Cytochrome c-like domain"/>
    <property type="match status" value="1"/>
</dbReference>
<dbReference type="Pfam" id="PF13442">
    <property type="entry name" value="Cytochrome_CBB3"/>
    <property type="match status" value="1"/>
</dbReference>
<comment type="caution">
    <text evidence="6">The sequence shown here is derived from an EMBL/GenBank/DDBJ whole genome shotgun (WGS) entry which is preliminary data.</text>
</comment>
<evidence type="ECO:0000256" key="2">
    <source>
        <dbReference type="ARBA" id="ARBA00022723"/>
    </source>
</evidence>
<protein>
    <submittedName>
        <fullName evidence="6">Cytochrome c-550 PedF</fullName>
    </submittedName>
</protein>
<dbReference type="SUPFAM" id="SSF46626">
    <property type="entry name" value="Cytochrome c"/>
    <property type="match status" value="1"/>
</dbReference>
<evidence type="ECO:0000313" key="6">
    <source>
        <dbReference type="EMBL" id="MDH7637390.1"/>
    </source>
</evidence>
<dbReference type="EMBL" id="JARYGZ010000001">
    <property type="protein sequence ID" value="MDH7637390.1"/>
    <property type="molecule type" value="Genomic_DNA"/>
</dbReference>
<accession>A0ABT6MWG8</accession>
<dbReference type="InterPro" id="IPR009056">
    <property type="entry name" value="Cyt_c-like_dom"/>
</dbReference>
<sequence>MKVRFEAVAMATAALLMVGSISGSVFAHGNVTPQPVDTSALPDVPGGNDNWITKNPYRADPAVYAKAQEIGESGYGQNCARCHGLEAISGGIAPDLRYLDVKEDGDEWFINRCHHGSVRDGKVYMPPEGEILGQKACWAIRSWLDKVHTDS</sequence>
<evidence type="ECO:0000256" key="4">
    <source>
        <dbReference type="SAM" id="SignalP"/>
    </source>
</evidence>
<keyword evidence="7" id="KW-1185">Reference proteome</keyword>
<dbReference type="InterPro" id="IPR030991">
    <property type="entry name" value="c550_proteobact"/>
</dbReference>
<feature type="signal peptide" evidence="4">
    <location>
        <begin position="1"/>
        <end position="27"/>
    </location>
</feature>
<reference evidence="6" key="1">
    <citation type="submission" date="2023-04" db="EMBL/GenBank/DDBJ databases">
        <title>Sphingomonas sp. MAHUQ-71 isolated from rice field.</title>
        <authorList>
            <person name="Huq M.A."/>
        </authorList>
    </citation>
    <scope>NUCLEOTIDE SEQUENCE</scope>
    <source>
        <strain evidence="6">MAHUQ-71</strain>
    </source>
</reference>
<gene>
    <name evidence="6" type="primary">pedF</name>
    <name evidence="6" type="ORF">QGN17_01480</name>
</gene>
<keyword evidence="2" id="KW-0479">Metal-binding</keyword>
<evidence type="ECO:0000313" key="7">
    <source>
        <dbReference type="Proteomes" id="UP001160625"/>
    </source>
</evidence>
<name>A0ABT6MWG8_9SPHN</name>
<organism evidence="6 7">
    <name type="scientific">Sphingomonas oryzagri</name>
    <dbReference type="NCBI Taxonomy" id="3042314"/>
    <lineage>
        <taxon>Bacteria</taxon>
        <taxon>Pseudomonadati</taxon>
        <taxon>Pseudomonadota</taxon>
        <taxon>Alphaproteobacteria</taxon>
        <taxon>Sphingomonadales</taxon>
        <taxon>Sphingomonadaceae</taxon>
        <taxon>Sphingomonas</taxon>
    </lineage>
</organism>
<keyword evidence="4" id="KW-0732">Signal</keyword>
<keyword evidence="1" id="KW-0349">Heme</keyword>
<proteinExistence type="predicted"/>
<dbReference type="Proteomes" id="UP001160625">
    <property type="component" value="Unassembled WGS sequence"/>
</dbReference>
<feature type="domain" description="Cytochrome c" evidence="5">
    <location>
        <begin position="69"/>
        <end position="144"/>
    </location>
</feature>